<accession>A0A0N4YY34</accession>
<keyword evidence="2" id="KW-1185">Reference proteome</keyword>
<sequence length="163" mass="17897">MEDMEDTEGMEDTEDMVATGDTMEAITMEDIGVEVDTITTISEASGDTTTITIITLEEEGYGYGGYGGYGGLGGVGLLGALMGFRQPYYGYSSYYQPSYYQSYYQPSYYQYSQPYYRGGGGAGCETQQYVGMYGPQQHWYCVCNGAASYQYGGCSSPYGYRKS</sequence>
<dbReference type="EMBL" id="UYSL01027485">
    <property type="protein sequence ID" value="VDL86777.1"/>
    <property type="molecule type" value="Genomic_DNA"/>
</dbReference>
<dbReference type="WBParaSite" id="NBR_0002215601-mRNA-1">
    <property type="protein sequence ID" value="NBR_0002215601-mRNA-1"/>
    <property type="gene ID" value="NBR_0002215601"/>
</dbReference>
<evidence type="ECO:0000313" key="3">
    <source>
        <dbReference type="WBParaSite" id="NBR_0002215601-mRNA-1"/>
    </source>
</evidence>
<dbReference type="AlphaFoldDB" id="A0A0N4YY34"/>
<evidence type="ECO:0000313" key="1">
    <source>
        <dbReference type="EMBL" id="VDL86777.1"/>
    </source>
</evidence>
<name>A0A0N4YY34_NIPBR</name>
<reference evidence="3" key="1">
    <citation type="submission" date="2017-02" db="UniProtKB">
        <authorList>
            <consortium name="WormBaseParasite"/>
        </authorList>
    </citation>
    <scope>IDENTIFICATION</scope>
</reference>
<gene>
    <name evidence="1" type="ORF">NBR_LOCUS22157</name>
</gene>
<reference evidence="1 2" key="2">
    <citation type="submission" date="2018-11" db="EMBL/GenBank/DDBJ databases">
        <authorList>
            <consortium name="Pathogen Informatics"/>
        </authorList>
    </citation>
    <scope>NUCLEOTIDE SEQUENCE [LARGE SCALE GENOMIC DNA]</scope>
</reference>
<proteinExistence type="predicted"/>
<evidence type="ECO:0000313" key="2">
    <source>
        <dbReference type="Proteomes" id="UP000271162"/>
    </source>
</evidence>
<protein>
    <submittedName>
        <fullName evidence="3">Shematrin-like protein 1</fullName>
    </submittedName>
</protein>
<organism evidence="3">
    <name type="scientific">Nippostrongylus brasiliensis</name>
    <name type="common">Rat hookworm</name>
    <dbReference type="NCBI Taxonomy" id="27835"/>
    <lineage>
        <taxon>Eukaryota</taxon>
        <taxon>Metazoa</taxon>
        <taxon>Ecdysozoa</taxon>
        <taxon>Nematoda</taxon>
        <taxon>Chromadorea</taxon>
        <taxon>Rhabditida</taxon>
        <taxon>Rhabditina</taxon>
        <taxon>Rhabditomorpha</taxon>
        <taxon>Strongyloidea</taxon>
        <taxon>Heligmosomidae</taxon>
        <taxon>Nippostrongylus</taxon>
    </lineage>
</organism>
<dbReference type="Proteomes" id="UP000271162">
    <property type="component" value="Unassembled WGS sequence"/>
</dbReference>